<evidence type="ECO:0000313" key="3">
    <source>
        <dbReference type="EMBL" id="CCQ33132.1"/>
    </source>
</evidence>
<feature type="domain" description="Sulfatase N-terminal" evidence="2">
    <location>
        <begin position="6"/>
        <end position="345"/>
    </location>
</feature>
<name>S6CTP1_9EURY</name>
<dbReference type="GeneID" id="23800444"/>
<dbReference type="EC" id="3.1.6.-" evidence="3"/>
<evidence type="ECO:0000256" key="1">
    <source>
        <dbReference type="SAM" id="MobiDB-lite"/>
    </source>
</evidence>
<dbReference type="GO" id="GO:0016787">
    <property type="term" value="F:hydrolase activity"/>
    <property type="evidence" value="ECO:0007669"/>
    <property type="project" value="UniProtKB-KW"/>
</dbReference>
<sequence>MSNSRPNILWITLDSVRADHASLHGYERDTTPHLSRIAEDERGVNFDHGIAHSTRTPVSVPSMLTGLYPSRHQMIGTKSGNVLPPEMVTAPELLSDIGYHTVGVSENGYAGVAKEFDKRFDDFVKSSPSSLSDFISYQQALSFLKYSLQTRKHGPGLSVDVGAHGDQNSFFTTDITKRKLRNASVQDCPIFAYVHYNDPHHPYIPPLAYRDEYLEDIDVSADEAVAFAERMHEDLYKWIANDLPLSEKEWEILYAMYDATIRYTDAMVGNLFNFVQEQLDDTIVVITADHGDLFGEYGLLGHHMVLHDGVIHIPLVTHGLEGVIDHSEQPTQHIDVMQTLLAAVGADTTQFQGYDIRDESRDIAISQDLRGTVENGDTANYERIRQYNADVDLSHLPKSMVSSFRTTEHKLVRTDEWTRLYELQDETTDVSDEYPDVLEELDSFADDWMAAEGQSFKVDPEEADLSEQTEQHLQDMGYM</sequence>
<gene>
    <name evidence="3" type="ORF">HTIA_0994</name>
</gene>
<dbReference type="InterPro" id="IPR052701">
    <property type="entry name" value="GAG_Ulvan_Degrading_Sulfatases"/>
</dbReference>
<evidence type="ECO:0000313" key="4">
    <source>
        <dbReference type="Proteomes" id="UP000015381"/>
    </source>
</evidence>
<accession>S6CTP1</accession>
<dbReference type="RefSeq" id="WP_020936086.1">
    <property type="nucleotide sequence ID" value="NC_021921.1"/>
</dbReference>
<organism evidence="3 4">
    <name type="scientific">Halorhabdus tiamatea SARL4B</name>
    <dbReference type="NCBI Taxonomy" id="1033806"/>
    <lineage>
        <taxon>Archaea</taxon>
        <taxon>Methanobacteriati</taxon>
        <taxon>Methanobacteriota</taxon>
        <taxon>Stenosarchaea group</taxon>
        <taxon>Halobacteria</taxon>
        <taxon>Halobacteriales</taxon>
        <taxon>Haloarculaceae</taxon>
        <taxon>Halorhabdus</taxon>
    </lineage>
</organism>
<dbReference type="PANTHER" id="PTHR43751:SF3">
    <property type="entry name" value="SULFATASE N-TERMINAL DOMAIN-CONTAINING PROTEIN"/>
    <property type="match status" value="1"/>
</dbReference>
<dbReference type="InterPro" id="IPR000917">
    <property type="entry name" value="Sulfatase_N"/>
</dbReference>
<dbReference type="HOGENOM" id="CLU_006332_14_1_2"/>
<dbReference type="AlphaFoldDB" id="S6CTP1"/>
<keyword evidence="4" id="KW-1185">Reference proteome</keyword>
<dbReference type="Gene3D" id="3.40.720.10">
    <property type="entry name" value="Alkaline Phosphatase, subunit A"/>
    <property type="match status" value="1"/>
</dbReference>
<dbReference type="Proteomes" id="UP000015381">
    <property type="component" value="Chromosome I"/>
</dbReference>
<dbReference type="OrthoDB" id="3164at2157"/>
<dbReference type="InterPro" id="IPR017850">
    <property type="entry name" value="Alkaline_phosphatase_core_sf"/>
</dbReference>
<dbReference type="PANTHER" id="PTHR43751">
    <property type="entry name" value="SULFATASE"/>
    <property type="match status" value="1"/>
</dbReference>
<dbReference type="CDD" id="cd16148">
    <property type="entry name" value="sulfatase_like"/>
    <property type="match status" value="1"/>
</dbReference>
<dbReference type="SUPFAM" id="SSF53649">
    <property type="entry name" value="Alkaline phosphatase-like"/>
    <property type="match status" value="1"/>
</dbReference>
<dbReference type="EMBL" id="HF571520">
    <property type="protein sequence ID" value="CCQ33132.1"/>
    <property type="molecule type" value="Genomic_DNA"/>
</dbReference>
<reference evidence="3 4" key="1">
    <citation type="journal article" date="2014" name="Environ. Microbiol.">
        <title>Halorhabdus tiamatea: proteogenomics and glycosidase activity measurements identify the first cultivated euryarchaeon from a deep-sea anoxic brine lake as potential polysaccharide degrader.</title>
        <authorList>
            <person name="Werner J."/>
            <person name="Ferrer M."/>
            <person name="Michel G."/>
            <person name="Mann A.J."/>
            <person name="Huang S."/>
            <person name="Juarez S."/>
            <person name="Ciordia S."/>
            <person name="Albar J.P."/>
            <person name="Alcaide M."/>
            <person name="La Cono V."/>
            <person name="Yakimov M.M."/>
            <person name="Antunes A."/>
            <person name="Taborda M."/>
            <person name="Da Costa M.S."/>
            <person name="Amann R.I."/>
            <person name="Gloeckner F.O."/>
            <person name="Golyshina O.V."/>
            <person name="Golyshin P.N."/>
            <person name="Teeling H."/>
        </authorList>
    </citation>
    <scope>NUCLEOTIDE SEQUENCE [LARGE SCALE GENOMIC DNA]</scope>
    <source>
        <strain evidence="4">SARL4B</strain>
    </source>
</reference>
<proteinExistence type="predicted"/>
<protein>
    <submittedName>
        <fullName evidence="3">Sulfatase</fullName>
        <ecNumber evidence="3">3.1.6.-</ecNumber>
    </submittedName>
</protein>
<keyword evidence="3" id="KW-0378">Hydrolase</keyword>
<dbReference type="Pfam" id="PF00884">
    <property type="entry name" value="Sulfatase"/>
    <property type="match status" value="1"/>
</dbReference>
<dbReference type="KEGG" id="hti:HTIA_0994"/>
<evidence type="ECO:0000259" key="2">
    <source>
        <dbReference type="Pfam" id="PF00884"/>
    </source>
</evidence>
<feature type="region of interest" description="Disordered" evidence="1">
    <location>
        <begin position="460"/>
        <end position="479"/>
    </location>
</feature>